<dbReference type="Pfam" id="PF00756">
    <property type="entry name" value="Esterase"/>
    <property type="match status" value="1"/>
</dbReference>
<dbReference type="EMBL" id="QRGR01000009">
    <property type="protein sequence ID" value="RDV15362.1"/>
    <property type="molecule type" value="Genomic_DNA"/>
</dbReference>
<feature type="chain" id="PRO_5017725768" evidence="1">
    <location>
        <begin position="23"/>
        <end position="295"/>
    </location>
</feature>
<evidence type="ECO:0000313" key="3">
    <source>
        <dbReference type="Proteomes" id="UP000256708"/>
    </source>
</evidence>
<dbReference type="GO" id="GO:0016747">
    <property type="term" value="F:acyltransferase activity, transferring groups other than amino-acyl groups"/>
    <property type="evidence" value="ECO:0007669"/>
    <property type="project" value="TreeGrafter"/>
</dbReference>
<sequence>MKKLFRFYLLICLSGLSLQSFGAKVDSLDIPSAAMQKTYRAAVVLPETYTKSKATYPVLYLLHGGGGQFSDWLRQTPDKKLLHKLADQYNLIIVTPEGEKLGGYLNSPVQKDNQFETYITKEVVDKIDNTYRTIRDRKGRVITGLSMGGHGAFYLATRHPELYCAAGSMSGALDLNIGNWRIPPEFAKQIAPGFERILGPVGATPDQYAANSVVNMADQMKANDVKLIFDCGVDDFLIEPNRELHRRLIYKKVPHDYTERPGGHTWDYWENALGYHMLFFDKVLKANGAVAMSRK</sequence>
<dbReference type="PANTHER" id="PTHR48098">
    <property type="entry name" value="ENTEROCHELIN ESTERASE-RELATED"/>
    <property type="match status" value="1"/>
</dbReference>
<proteinExistence type="predicted"/>
<evidence type="ECO:0000313" key="2">
    <source>
        <dbReference type="EMBL" id="RDV15362.1"/>
    </source>
</evidence>
<reference evidence="3" key="1">
    <citation type="submission" date="2018-08" db="EMBL/GenBank/DDBJ databases">
        <authorList>
            <person name="Liu Z.-W."/>
            <person name="Du Z.-J."/>
        </authorList>
    </citation>
    <scope>NUCLEOTIDE SEQUENCE [LARGE SCALE GENOMIC DNA]</scope>
    <source>
        <strain evidence="3">H4X</strain>
    </source>
</reference>
<comment type="caution">
    <text evidence="2">The sequence shown here is derived from an EMBL/GenBank/DDBJ whole genome shotgun (WGS) entry which is preliminary data.</text>
</comment>
<dbReference type="AlphaFoldDB" id="A0A3D8LEJ1"/>
<dbReference type="PANTHER" id="PTHR48098:SF1">
    <property type="entry name" value="DIACYLGLYCEROL ACYLTRANSFERASE_MYCOLYLTRANSFERASE AG85A"/>
    <property type="match status" value="1"/>
</dbReference>
<dbReference type="Gene3D" id="3.40.50.1820">
    <property type="entry name" value="alpha/beta hydrolase"/>
    <property type="match status" value="1"/>
</dbReference>
<dbReference type="InterPro" id="IPR050583">
    <property type="entry name" value="Mycobacterial_A85_antigen"/>
</dbReference>
<dbReference type="OrthoDB" id="9803578at2"/>
<name>A0A3D8LEJ1_9BACT</name>
<dbReference type="InterPro" id="IPR029058">
    <property type="entry name" value="AB_hydrolase_fold"/>
</dbReference>
<evidence type="ECO:0000256" key="1">
    <source>
        <dbReference type="SAM" id="SignalP"/>
    </source>
</evidence>
<feature type="signal peptide" evidence="1">
    <location>
        <begin position="1"/>
        <end position="22"/>
    </location>
</feature>
<dbReference type="Proteomes" id="UP000256708">
    <property type="component" value="Unassembled WGS sequence"/>
</dbReference>
<dbReference type="SUPFAM" id="SSF53474">
    <property type="entry name" value="alpha/beta-Hydrolases"/>
    <property type="match status" value="1"/>
</dbReference>
<organism evidence="2 3">
    <name type="scientific">Pontibacter diazotrophicus</name>
    <dbReference type="NCBI Taxonomy" id="1400979"/>
    <lineage>
        <taxon>Bacteria</taxon>
        <taxon>Pseudomonadati</taxon>
        <taxon>Bacteroidota</taxon>
        <taxon>Cytophagia</taxon>
        <taxon>Cytophagales</taxon>
        <taxon>Hymenobacteraceae</taxon>
        <taxon>Pontibacter</taxon>
    </lineage>
</organism>
<gene>
    <name evidence="2" type="ORF">DXT99_09900</name>
</gene>
<dbReference type="RefSeq" id="WP_115565380.1">
    <property type="nucleotide sequence ID" value="NZ_QRGR01000009.1"/>
</dbReference>
<keyword evidence="3" id="KW-1185">Reference proteome</keyword>
<protein>
    <submittedName>
        <fullName evidence="2">Esterase family protein</fullName>
    </submittedName>
</protein>
<dbReference type="InterPro" id="IPR000801">
    <property type="entry name" value="Esterase-like"/>
</dbReference>
<keyword evidence="1" id="KW-0732">Signal</keyword>
<accession>A0A3D8LEJ1</accession>